<keyword evidence="1" id="KW-0472">Membrane</keyword>
<feature type="transmembrane region" description="Helical" evidence="1">
    <location>
        <begin position="266"/>
        <end position="289"/>
    </location>
</feature>
<gene>
    <name evidence="2" type="ORF">QBC42DRAFT_348501</name>
</gene>
<feature type="transmembrane region" description="Helical" evidence="1">
    <location>
        <begin position="193"/>
        <end position="213"/>
    </location>
</feature>
<feature type="transmembrane region" description="Helical" evidence="1">
    <location>
        <begin position="127"/>
        <end position="149"/>
    </location>
</feature>
<dbReference type="Proteomes" id="UP001321749">
    <property type="component" value="Unassembled WGS sequence"/>
</dbReference>
<reference evidence="2" key="2">
    <citation type="submission" date="2023-06" db="EMBL/GenBank/DDBJ databases">
        <authorList>
            <consortium name="Lawrence Berkeley National Laboratory"/>
            <person name="Mondo S.J."/>
            <person name="Hensen N."/>
            <person name="Bonometti L."/>
            <person name="Westerberg I."/>
            <person name="Brannstrom I.O."/>
            <person name="Guillou S."/>
            <person name="Cros-Aarteil S."/>
            <person name="Calhoun S."/>
            <person name="Haridas S."/>
            <person name="Kuo A."/>
            <person name="Pangilinan J."/>
            <person name="Riley R."/>
            <person name="Labutti K."/>
            <person name="Andreopoulos B."/>
            <person name="Lipzen A."/>
            <person name="Chen C."/>
            <person name="Yanf M."/>
            <person name="Daum C."/>
            <person name="Ng V."/>
            <person name="Clum A."/>
            <person name="Steindorff A."/>
            <person name="Ohm R."/>
            <person name="Martin F."/>
            <person name="Silar P."/>
            <person name="Natvig D."/>
            <person name="Lalanne C."/>
            <person name="Gautier V."/>
            <person name="Ament-Velasquez S.L."/>
            <person name="Kruys A."/>
            <person name="Hutchinson M.I."/>
            <person name="Powell A.J."/>
            <person name="Barry K."/>
            <person name="Miller A.N."/>
            <person name="Grigoriev I.V."/>
            <person name="Debuchy R."/>
            <person name="Gladieux P."/>
            <person name="Thoren M.H."/>
            <person name="Johannesson H."/>
        </authorList>
    </citation>
    <scope>NUCLEOTIDE SEQUENCE</scope>
    <source>
        <strain evidence="2">PSN324</strain>
    </source>
</reference>
<comment type="caution">
    <text evidence="2">The sequence shown here is derived from an EMBL/GenBank/DDBJ whole genome shotgun (WGS) entry which is preliminary data.</text>
</comment>
<keyword evidence="1" id="KW-1133">Transmembrane helix</keyword>
<protein>
    <submittedName>
        <fullName evidence="2">Uncharacterized protein</fullName>
    </submittedName>
</protein>
<feature type="transmembrane region" description="Helical" evidence="1">
    <location>
        <begin position="49"/>
        <end position="70"/>
    </location>
</feature>
<feature type="transmembrane region" description="Helical" evidence="1">
    <location>
        <begin position="25"/>
        <end position="43"/>
    </location>
</feature>
<reference evidence="2" key="1">
    <citation type="journal article" date="2023" name="Mol. Phylogenet. Evol.">
        <title>Genome-scale phylogeny and comparative genomics of the fungal order Sordariales.</title>
        <authorList>
            <person name="Hensen N."/>
            <person name="Bonometti L."/>
            <person name="Westerberg I."/>
            <person name="Brannstrom I.O."/>
            <person name="Guillou S."/>
            <person name="Cros-Aarteil S."/>
            <person name="Calhoun S."/>
            <person name="Haridas S."/>
            <person name="Kuo A."/>
            <person name="Mondo S."/>
            <person name="Pangilinan J."/>
            <person name="Riley R."/>
            <person name="LaButti K."/>
            <person name="Andreopoulos B."/>
            <person name="Lipzen A."/>
            <person name="Chen C."/>
            <person name="Yan M."/>
            <person name="Daum C."/>
            <person name="Ng V."/>
            <person name="Clum A."/>
            <person name="Steindorff A."/>
            <person name="Ohm R.A."/>
            <person name="Martin F."/>
            <person name="Silar P."/>
            <person name="Natvig D.O."/>
            <person name="Lalanne C."/>
            <person name="Gautier V."/>
            <person name="Ament-Velasquez S.L."/>
            <person name="Kruys A."/>
            <person name="Hutchinson M.I."/>
            <person name="Powell A.J."/>
            <person name="Barry K."/>
            <person name="Miller A.N."/>
            <person name="Grigoriev I.V."/>
            <person name="Debuchy R."/>
            <person name="Gladieux P."/>
            <person name="Hiltunen Thoren M."/>
            <person name="Johannesson H."/>
        </authorList>
    </citation>
    <scope>NUCLEOTIDE SEQUENCE</scope>
    <source>
        <strain evidence="2">PSN324</strain>
    </source>
</reference>
<sequence>MNDTSTLTFHNGTSDDAACILSPRAALLSTVLTTFASSIISGVSSGHFVAFYTAWICWLASLRIVIVAVWQIYEAVRLRPIVGGDQFFTFLEGIPVLRWLFSDARSFNDPFFREHSGRVMDYDQGQVTALGWFGWVWAACYAPVVQTLWLVKNWDSDGSPWLFIVRGLGVGVVALPLTMDVRGRYGRALGHRLGRFAQAAFTGLATVGLAALAGLSVTELLLGVVRGALGKHYWIVALYFLIMVFWTKLAFVFASPHDEPYSAGKGGGVLAGFAMGCFGGIFVAAPAFAMMMASADKPGLAIGGYIGCESVAWWEKATAIMP</sequence>
<evidence type="ECO:0000256" key="1">
    <source>
        <dbReference type="SAM" id="Phobius"/>
    </source>
</evidence>
<keyword evidence="1" id="KW-0812">Transmembrane</keyword>
<name>A0AAV9HKE4_9PEZI</name>
<dbReference type="EMBL" id="MU865026">
    <property type="protein sequence ID" value="KAK4459847.1"/>
    <property type="molecule type" value="Genomic_DNA"/>
</dbReference>
<feature type="transmembrane region" description="Helical" evidence="1">
    <location>
        <begin position="161"/>
        <end position="181"/>
    </location>
</feature>
<keyword evidence="3" id="KW-1185">Reference proteome</keyword>
<evidence type="ECO:0000313" key="3">
    <source>
        <dbReference type="Proteomes" id="UP001321749"/>
    </source>
</evidence>
<dbReference type="AlphaFoldDB" id="A0AAV9HKE4"/>
<accession>A0AAV9HKE4</accession>
<feature type="transmembrane region" description="Helical" evidence="1">
    <location>
        <begin position="233"/>
        <end position="254"/>
    </location>
</feature>
<organism evidence="2 3">
    <name type="scientific">Cladorrhinum samala</name>
    <dbReference type="NCBI Taxonomy" id="585594"/>
    <lineage>
        <taxon>Eukaryota</taxon>
        <taxon>Fungi</taxon>
        <taxon>Dikarya</taxon>
        <taxon>Ascomycota</taxon>
        <taxon>Pezizomycotina</taxon>
        <taxon>Sordariomycetes</taxon>
        <taxon>Sordariomycetidae</taxon>
        <taxon>Sordariales</taxon>
        <taxon>Podosporaceae</taxon>
        <taxon>Cladorrhinum</taxon>
    </lineage>
</organism>
<proteinExistence type="predicted"/>
<evidence type="ECO:0000313" key="2">
    <source>
        <dbReference type="EMBL" id="KAK4459847.1"/>
    </source>
</evidence>